<dbReference type="SUPFAM" id="SSF81321">
    <property type="entry name" value="Family A G protein-coupled receptor-like"/>
    <property type="match status" value="1"/>
</dbReference>
<dbReference type="GO" id="GO:0004930">
    <property type="term" value="F:G protein-coupled receptor activity"/>
    <property type="evidence" value="ECO:0007669"/>
    <property type="project" value="InterPro"/>
</dbReference>
<dbReference type="RefSeq" id="XP_020479500.1">
    <property type="nucleotide sequence ID" value="XM_020623844.1"/>
</dbReference>
<dbReference type="InterPro" id="IPR017452">
    <property type="entry name" value="GPCR_Rhodpsn_7TM"/>
</dbReference>
<reference evidence="8" key="2">
    <citation type="submission" date="2025-09" db="UniProtKB">
        <authorList>
            <consortium name="Ensembl"/>
        </authorList>
    </citation>
    <scope>IDENTIFICATION</scope>
</reference>
<feature type="transmembrane region" description="Helical" evidence="6">
    <location>
        <begin position="123"/>
        <end position="141"/>
    </location>
</feature>
<dbReference type="Gene3D" id="1.20.1070.10">
    <property type="entry name" value="Rhodopsin 7-helix transmembrane proteins"/>
    <property type="match status" value="1"/>
</dbReference>
<evidence type="ECO:0000313" key="8">
    <source>
        <dbReference type="Ensembl" id="ENSMALP00000028758.1"/>
    </source>
</evidence>
<dbReference type="GO" id="GO:0016020">
    <property type="term" value="C:membrane"/>
    <property type="evidence" value="ECO:0007669"/>
    <property type="project" value="UniProtKB-SubCell"/>
</dbReference>
<dbReference type="InterPro" id="IPR042804">
    <property type="entry name" value="GPR82"/>
</dbReference>
<dbReference type="AlphaFoldDB" id="A0A3Q3KHH6"/>
<accession>A0A3Q3KHH6</accession>
<comment type="subcellular location">
    <subcellularLocation>
        <location evidence="1">Membrane</location>
    </subcellularLocation>
</comment>
<feature type="transmembrane region" description="Helical" evidence="6">
    <location>
        <begin position="273"/>
        <end position="295"/>
    </location>
</feature>
<dbReference type="PANTHER" id="PTHR47392">
    <property type="entry name" value="G-PROTEIN COUPLED RECEPTOR 82-RELATED"/>
    <property type="match status" value="1"/>
</dbReference>
<dbReference type="PRINTS" id="PR00237">
    <property type="entry name" value="GPCRRHODOPSN"/>
</dbReference>
<evidence type="ECO:0000256" key="4">
    <source>
        <dbReference type="ARBA" id="ARBA00023136"/>
    </source>
</evidence>
<protein>
    <recommendedName>
        <fullName evidence="7">G-protein coupled receptors family 1 profile domain-containing protein</fullName>
    </recommendedName>
</protein>
<reference evidence="8" key="1">
    <citation type="submission" date="2025-08" db="UniProtKB">
        <authorList>
            <consortium name="Ensembl"/>
        </authorList>
    </citation>
    <scope>IDENTIFICATION</scope>
</reference>
<feature type="domain" description="G-protein coupled receptors family 1 profile" evidence="7">
    <location>
        <begin position="58"/>
        <end position="346"/>
    </location>
</feature>
<evidence type="ECO:0000256" key="6">
    <source>
        <dbReference type="SAM" id="Phobius"/>
    </source>
</evidence>
<keyword evidence="3 6" id="KW-1133">Transmembrane helix</keyword>
<proteinExistence type="predicted"/>
<evidence type="ECO:0000256" key="1">
    <source>
        <dbReference type="ARBA" id="ARBA00004370"/>
    </source>
</evidence>
<keyword evidence="2 6" id="KW-0812">Transmembrane</keyword>
<feature type="transmembrane region" description="Helical" evidence="6">
    <location>
        <begin position="180"/>
        <end position="199"/>
    </location>
</feature>
<feature type="region of interest" description="Disordered" evidence="5">
    <location>
        <begin position="381"/>
        <end position="406"/>
    </location>
</feature>
<dbReference type="Ensembl" id="ENSMALT00000029278.1">
    <property type="protein sequence ID" value="ENSMALP00000028758.1"/>
    <property type="gene ID" value="ENSMALG00000019898.1"/>
</dbReference>
<dbReference type="GeneID" id="109973940"/>
<dbReference type="Proteomes" id="UP000261600">
    <property type="component" value="Unplaced"/>
</dbReference>
<dbReference type="PANTHER" id="PTHR47392:SF1">
    <property type="entry name" value="G-PROTEIN COUPLED RECEPTOR 82-RELATED"/>
    <property type="match status" value="1"/>
</dbReference>
<sequence>MDDLIRASVSEQMENTAHTPPADNTSCSSSSLYLCPTAATLFFLPAVYTLLFLTALPGNALSLWVFLRYISIITPTHVYLSHLSVSNLLLSLTTPFLAAYYIWGSVWTTGGVLCQLVLHGITPVLHINIYISLMILTWVALSRFAALIQHTHASRPSTCTTLLPRAFFTLLTKAPFASRVCTIMWVVAVGGIVPVTVYYSVQEAGGDGGCVKVCYNPAVEIGGQLSATFVVLPITTFFVLYLLVLLSYMTVLRHIRRSRRSTSITTSQSLLSSVFRNIVVIQIVLSVCLLPHHLFKPIFISLAHYQRQLTSSPDSTNCHPLSTLVELKNCLLLLAALRGSTDPVMYFLLDQTFRHQTLALLGCKRNNSGGRAAYRSVTGSASQKAGQSVEGHVADAPGNLSHDRGL</sequence>
<dbReference type="InterPro" id="IPR000276">
    <property type="entry name" value="GPCR_Rhodpsn"/>
</dbReference>
<evidence type="ECO:0000256" key="5">
    <source>
        <dbReference type="SAM" id="MobiDB-lite"/>
    </source>
</evidence>
<feature type="transmembrane region" description="Helical" evidence="6">
    <location>
        <begin position="42"/>
        <end position="67"/>
    </location>
</feature>
<evidence type="ECO:0000256" key="2">
    <source>
        <dbReference type="ARBA" id="ARBA00022692"/>
    </source>
</evidence>
<evidence type="ECO:0000313" key="9">
    <source>
        <dbReference type="Proteomes" id="UP000261600"/>
    </source>
</evidence>
<dbReference type="STRING" id="43700.ENSMALP00000028758"/>
<keyword evidence="4 6" id="KW-0472">Membrane</keyword>
<evidence type="ECO:0000259" key="7">
    <source>
        <dbReference type="PROSITE" id="PS50262"/>
    </source>
</evidence>
<dbReference type="PROSITE" id="PS50262">
    <property type="entry name" value="G_PROTEIN_RECEP_F1_2"/>
    <property type="match status" value="1"/>
</dbReference>
<name>A0A3Q3KHH6_MONAL</name>
<dbReference type="Pfam" id="PF00001">
    <property type="entry name" value="7tm_1"/>
    <property type="match status" value="1"/>
</dbReference>
<feature type="transmembrane region" description="Helical" evidence="6">
    <location>
        <begin position="229"/>
        <end position="252"/>
    </location>
</feature>
<organism evidence="8 9">
    <name type="scientific">Monopterus albus</name>
    <name type="common">Swamp eel</name>
    <dbReference type="NCBI Taxonomy" id="43700"/>
    <lineage>
        <taxon>Eukaryota</taxon>
        <taxon>Metazoa</taxon>
        <taxon>Chordata</taxon>
        <taxon>Craniata</taxon>
        <taxon>Vertebrata</taxon>
        <taxon>Euteleostomi</taxon>
        <taxon>Actinopterygii</taxon>
        <taxon>Neopterygii</taxon>
        <taxon>Teleostei</taxon>
        <taxon>Neoteleostei</taxon>
        <taxon>Acanthomorphata</taxon>
        <taxon>Anabantaria</taxon>
        <taxon>Synbranchiformes</taxon>
        <taxon>Synbranchidae</taxon>
        <taxon>Monopterus</taxon>
    </lineage>
</organism>
<evidence type="ECO:0000256" key="3">
    <source>
        <dbReference type="ARBA" id="ARBA00022989"/>
    </source>
</evidence>
<feature type="transmembrane region" description="Helical" evidence="6">
    <location>
        <begin position="79"/>
        <end position="103"/>
    </location>
</feature>
<dbReference type="OrthoDB" id="9946711at2759"/>
<keyword evidence="9" id="KW-1185">Reference proteome</keyword>